<evidence type="ECO:0000256" key="4">
    <source>
        <dbReference type="ARBA" id="ARBA00023136"/>
    </source>
</evidence>
<gene>
    <name evidence="7" type="ORF">ATX59_03040</name>
    <name evidence="6" type="ORF">GA838_07440</name>
    <name evidence="8" type="ORF">OENI_0605</name>
</gene>
<evidence type="ECO:0000313" key="9">
    <source>
        <dbReference type="Proteomes" id="UP000181728"/>
    </source>
</evidence>
<evidence type="ECO:0000256" key="1">
    <source>
        <dbReference type="ARBA" id="ARBA00022475"/>
    </source>
</evidence>
<keyword evidence="1" id="KW-1003">Cell membrane</keyword>
<sequence>MQIIIAIHVMSVIAIAVSGTAALILQPEKDKKLVLTTRIIYLPLFVSGLLLALKTAHSQPILTILKIAVALAFVALLEISFAHKIKKTPTKIVLAILAILFFLAALLGIMLITNENS</sequence>
<keyword evidence="3 5" id="KW-1133">Transmembrane helix</keyword>
<evidence type="ECO:0000313" key="6">
    <source>
        <dbReference type="EMBL" id="MDV7715575.1"/>
    </source>
</evidence>
<accession>A0A6H3GUX1</accession>
<dbReference type="Proteomes" id="UP001281024">
    <property type="component" value="Unassembled WGS sequence"/>
</dbReference>
<dbReference type="Proteomes" id="UP000181728">
    <property type="component" value="Unassembled WGS sequence"/>
</dbReference>
<dbReference type="AlphaFoldDB" id="A0A6H3GUX1"/>
<proteinExistence type="predicted"/>
<evidence type="ECO:0000256" key="3">
    <source>
        <dbReference type="ARBA" id="ARBA00022989"/>
    </source>
</evidence>
<evidence type="ECO:0000313" key="8">
    <source>
        <dbReference type="EMBL" id="VDB97660.1"/>
    </source>
</evidence>
<evidence type="ECO:0000313" key="7">
    <source>
        <dbReference type="EMBL" id="OIM21659.1"/>
    </source>
</evidence>
<dbReference type="InterPro" id="IPR010899">
    <property type="entry name" value="UPF0344"/>
</dbReference>
<keyword evidence="4 5" id="KW-0472">Membrane</keyword>
<dbReference type="EMBL" id="LR031358">
    <property type="protein sequence ID" value="VDB97660.1"/>
    <property type="molecule type" value="Genomic_DNA"/>
</dbReference>
<dbReference type="EMBL" id="MLOK01000028">
    <property type="protein sequence ID" value="OIM21659.1"/>
    <property type="molecule type" value="Genomic_DNA"/>
</dbReference>
<feature type="transmembrane region" description="Helical" evidence="5">
    <location>
        <begin position="59"/>
        <end position="80"/>
    </location>
</feature>
<evidence type="ECO:0000256" key="5">
    <source>
        <dbReference type="SAM" id="Phobius"/>
    </source>
</evidence>
<dbReference type="Proteomes" id="UP000294726">
    <property type="component" value="Chromosome"/>
</dbReference>
<evidence type="ECO:0000313" key="10">
    <source>
        <dbReference type="Proteomes" id="UP000294726"/>
    </source>
</evidence>
<keyword evidence="2 5" id="KW-0812">Transmembrane</keyword>
<reference evidence="8 10" key="2">
    <citation type="submission" date="2018-08" db="EMBL/GenBank/DDBJ databases">
        <authorList>
            <person name="Lorentzen P. G. S. M."/>
        </authorList>
    </citation>
    <scope>NUCLEOTIDE SEQUENCE [LARGE SCALE GENOMIC DNA]</scope>
    <source>
        <strain evidence="8 10">CRBO_1381</strain>
    </source>
</reference>
<feature type="transmembrane region" description="Helical" evidence="5">
    <location>
        <begin position="33"/>
        <end position="53"/>
    </location>
</feature>
<dbReference type="Pfam" id="PF07457">
    <property type="entry name" value="DUF1516"/>
    <property type="match status" value="1"/>
</dbReference>
<name>A0A6H3GUX1_OENOE</name>
<organism evidence="7 9">
    <name type="scientific">Oenococcus oeni</name>
    <name type="common">Leuconostoc oenos</name>
    <dbReference type="NCBI Taxonomy" id="1247"/>
    <lineage>
        <taxon>Bacteria</taxon>
        <taxon>Bacillati</taxon>
        <taxon>Bacillota</taxon>
        <taxon>Bacilli</taxon>
        <taxon>Lactobacillales</taxon>
        <taxon>Lactobacillaceae</taxon>
        <taxon>Oenococcus</taxon>
    </lineage>
</organism>
<dbReference type="RefSeq" id="WP_002816508.1">
    <property type="nucleotide sequence ID" value="NZ_CP038451.1"/>
</dbReference>
<feature type="transmembrane region" description="Helical" evidence="5">
    <location>
        <begin position="6"/>
        <end position="26"/>
    </location>
</feature>
<protein>
    <submittedName>
        <fullName evidence="8">ABC-type Fe3+-siderophore transport system, permease component</fullName>
    </submittedName>
    <submittedName>
        <fullName evidence="6">DUF1516 family protein</fullName>
    </submittedName>
</protein>
<dbReference type="EMBL" id="WERV01000005">
    <property type="protein sequence ID" value="MDV7715575.1"/>
    <property type="molecule type" value="Genomic_DNA"/>
</dbReference>
<reference evidence="6" key="3">
    <citation type="submission" date="2019-10" db="EMBL/GenBank/DDBJ databases">
        <title>Malate fermentation in French cider.</title>
        <authorList>
            <person name="Cousin F.J."/>
            <person name="Medina Fernandez S."/>
            <person name="Misery B."/>
            <person name="Laplace J.-M."/>
            <person name="Cretenet M."/>
        </authorList>
    </citation>
    <scope>NUCLEOTIDE SEQUENCE</scope>
    <source>
        <strain evidence="6">UCMA15129</strain>
    </source>
</reference>
<evidence type="ECO:0000256" key="2">
    <source>
        <dbReference type="ARBA" id="ARBA00022692"/>
    </source>
</evidence>
<feature type="transmembrane region" description="Helical" evidence="5">
    <location>
        <begin position="92"/>
        <end position="112"/>
    </location>
</feature>
<reference evidence="7 9" key="1">
    <citation type="journal article" date="2016" name="BMC Genomics">
        <title>Consensus pan-genome assembly of the specialised wine bacterium Oenococcus oeni.</title>
        <authorList>
            <person name="Sternes P.R."/>
            <person name="Borneman A.R."/>
        </authorList>
    </citation>
    <scope>NUCLEOTIDE SEQUENCE [LARGE SCALE GENOMIC DNA]</scope>
    <source>
        <strain evidence="7 9">AWRIB661</strain>
    </source>
</reference>